<proteinExistence type="predicted"/>
<gene>
    <name evidence="2" type="ORF">E3P90_02992</name>
</gene>
<dbReference type="AlphaFoldDB" id="A0A4T0H686"/>
<dbReference type="SUPFAM" id="SSF51735">
    <property type="entry name" value="NAD(P)-binding Rossmann-fold domains"/>
    <property type="match status" value="1"/>
</dbReference>
<evidence type="ECO:0008006" key="4">
    <source>
        <dbReference type="Google" id="ProtNLM"/>
    </source>
</evidence>
<evidence type="ECO:0000313" key="3">
    <source>
        <dbReference type="Proteomes" id="UP000306954"/>
    </source>
</evidence>
<evidence type="ECO:0000256" key="1">
    <source>
        <dbReference type="ARBA" id="ARBA00023002"/>
    </source>
</evidence>
<dbReference type="PRINTS" id="PR00081">
    <property type="entry name" value="GDHRDH"/>
</dbReference>
<comment type="caution">
    <text evidence="2">The sequence shown here is derived from an EMBL/GenBank/DDBJ whole genome shotgun (WGS) entry which is preliminary data.</text>
</comment>
<dbReference type="InterPro" id="IPR036291">
    <property type="entry name" value="NAD(P)-bd_dom_sf"/>
</dbReference>
<evidence type="ECO:0000313" key="2">
    <source>
        <dbReference type="EMBL" id="TIB10072.1"/>
    </source>
</evidence>
<dbReference type="InterPro" id="IPR002347">
    <property type="entry name" value="SDR_fam"/>
</dbReference>
<dbReference type="Pfam" id="PF00106">
    <property type="entry name" value="adh_short"/>
    <property type="match status" value="1"/>
</dbReference>
<keyword evidence="1" id="KW-0560">Oxidoreductase</keyword>
<dbReference type="Proteomes" id="UP000306954">
    <property type="component" value="Unassembled WGS sequence"/>
</dbReference>
<dbReference type="GO" id="GO:0016491">
    <property type="term" value="F:oxidoreductase activity"/>
    <property type="evidence" value="ECO:0007669"/>
    <property type="project" value="UniProtKB-KW"/>
</dbReference>
<sequence length="327" mass="36183">MFSAFEKDSNKKINNINSNAFRGKTIICIGANAGIGLAMCDHVAQSGVKRLVMGCRSMDKGEAARSEIKERCPDLVVDLWQIDLSSLNSVRSFGQRWTEQAEDARTIDTLFLNAGLISPNTASSSSADGLEMTYACNVIGHLALISHLLPCLNSTDSRIIFTGSSAYMFTSLPSRPPPNKRTPLRDSWNVYGYVINAFAIYADSKLLLNVVIKELQQRLADKHIWVGVYHPGAVNTTITDKAHYGVSWLITYPFTYIMSYFGRTPAEGAAPGLHLASEPKENLPGGAYWNEYAQIELVKQAEDAELRKRYFDRCVEDARVDPAVFVA</sequence>
<dbReference type="EMBL" id="SPOF01000034">
    <property type="protein sequence ID" value="TIB10072.1"/>
    <property type="molecule type" value="Genomic_DNA"/>
</dbReference>
<reference evidence="2 3" key="1">
    <citation type="submission" date="2019-03" db="EMBL/GenBank/DDBJ databases">
        <title>Sequencing 23 genomes of Wallemia ichthyophaga.</title>
        <authorList>
            <person name="Gostincar C."/>
        </authorList>
    </citation>
    <scope>NUCLEOTIDE SEQUENCE [LARGE SCALE GENOMIC DNA]</scope>
    <source>
        <strain evidence="2 3">EXF-8621</strain>
    </source>
</reference>
<dbReference type="PANTHER" id="PTHR43157:SF31">
    <property type="entry name" value="PHOSPHATIDYLINOSITOL-GLYCAN BIOSYNTHESIS CLASS F PROTEIN"/>
    <property type="match status" value="1"/>
</dbReference>
<dbReference type="OrthoDB" id="542013at2759"/>
<dbReference type="Gene3D" id="3.40.50.720">
    <property type="entry name" value="NAD(P)-binding Rossmann-like Domain"/>
    <property type="match status" value="1"/>
</dbReference>
<dbReference type="PANTHER" id="PTHR43157">
    <property type="entry name" value="PHOSPHATIDYLINOSITOL-GLYCAN BIOSYNTHESIS CLASS F PROTEIN-RELATED"/>
    <property type="match status" value="1"/>
</dbReference>
<organism evidence="2 3">
    <name type="scientific">Wallemia ichthyophaga</name>
    <dbReference type="NCBI Taxonomy" id="245174"/>
    <lineage>
        <taxon>Eukaryota</taxon>
        <taxon>Fungi</taxon>
        <taxon>Dikarya</taxon>
        <taxon>Basidiomycota</taxon>
        <taxon>Wallemiomycotina</taxon>
        <taxon>Wallemiomycetes</taxon>
        <taxon>Wallemiales</taxon>
        <taxon>Wallemiaceae</taxon>
        <taxon>Wallemia</taxon>
    </lineage>
</organism>
<accession>A0A4T0H686</accession>
<protein>
    <recommendedName>
        <fullName evidence="4">WW domain-containing oxidoreductase</fullName>
    </recommendedName>
</protein>
<name>A0A4T0H686_WALIC</name>